<dbReference type="Gene3D" id="3.10.180.10">
    <property type="entry name" value="2,3-Dihydroxybiphenyl 1,2-Dioxygenase, domain 1"/>
    <property type="match status" value="1"/>
</dbReference>
<dbReference type="EMBL" id="CP023344">
    <property type="protein sequence ID" value="ATC64360.1"/>
    <property type="molecule type" value="Genomic_DNA"/>
</dbReference>
<name>A0A290QAY9_9BACT</name>
<accession>A0A290QAY9</accession>
<evidence type="ECO:0000313" key="3">
    <source>
        <dbReference type="Proteomes" id="UP000217265"/>
    </source>
</evidence>
<dbReference type="OrthoDB" id="9794917at2"/>
<dbReference type="InterPro" id="IPR029068">
    <property type="entry name" value="Glyas_Bleomycin-R_OHBP_Dase"/>
</dbReference>
<feature type="domain" description="VOC" evidence="1">
    <location>
        <begin position="3"/>
        <end position="128"/>
    </location>
</feature>
<evidence type="ECO:0000259" key="1">
    <source>
        <dbReference type="PROSITE" id="PS51819"/>
    </source>
</evidence>
<reference evidence="2 3" key="1">
    <citation type="submission" date="2017-09" db="EMBL/GenBank/DDBJ databases">
        <title>Complete genome sequence of Verrucomicrobial strain HZ-65, isolated from freshwater.</title>
        <authorList>
            <person name="Choi A."/>
        </authorList>
    </citation>
    <scope>NUCLEOTIDE SEQUENCE [LARGE SCALE GENOMIC DNA]</scope>
    <source>
        <strain evidence="2 3">HZ-65</strain>
    </source>
</reference>
<dbReference type="SUPFAM" id="SSF54593">
    <property type="entry name" value="Glyoxalase/Bleomycin resistance protein/Dihydroxybiphenyl dioxygenase"/>
    <property type="match status" value="1"/>
</dbReference>
<dbReference type="CDD" id="cd07263">
    <property type="entry name" value="VOC_like"/>
    <property type="match status" value="1"/>
</dbReference>
<gene>
    <name evidence="2" type="ORF">CMV30_10560</name>
</gene>
<dbReference type="Proteomes" id="UP000217265">
    <property type="component" value="Chromosome"/>
</dbReference>
<dbReference type="Pfam" id="PF00903">
    <property type="entry name" value="Glyoxalase"/>
    <property type="match status" value="1"/>
</dbReference>
<dbReference type="RefSeq" id="WP_096055992.1">
    <property type="nucleotide sequence ID" value="NZ_CP023344.1"/>
</dbReference>
<sequence>MPQFLSAVSLLVRDYDEAIAWYTKVLAFDLVEDNPLGSGKRWVVIAPPGSRETRLLLAQPKNDTERASIGHQAGGRVFLFLHTDDFARDHAAMLARGVKFHESPRHEPYGTVAVFEDLSGNKWDLLQHRASSTGIESR</sequence>
<dbReference type="PROSITE" id="PS51819">
    <property type="entry name" value="VOC"/>
    <property type="match status" value="1"/>
</dbReference>
<protein>
    <recommendedName>
        <fullName evidence="1">VOC domain-containing protein</fullName>
    </recommendedName>
</protein>
<organism evidence="2 3">
    <name type="scientific">Nibricoccus aquaticus</name>
    <dbReference type="NCBI Taxonomy" id="2576891"/>
    <lineage>
        <taxon>Bacteria</taxon>
        <taxon>Pseudomonadati</taxon>
        <taxon>Verrucomicrobiota</taxon>
        <taxon>Opitutia</taxon>
        <taxon>Opitutales</taxon>
        <taxon>Opitutaceae</taxon>
        <taxon>Nibricoccus</taxon>
    </lineage>
</organism>
<dbReference type="PANTHER" id="PTHR36437">
    <property type="entry name" value="GLYOXALASE/BLEOMYCIN RESISTANCE PROTEIN/DIOXYGENASE"/>
    <property type="match status" value="1"/>
</dbReference>
<dbReference type="InterPro" id="IPR037523">
    <property type="entry name" value="VOC_core"/>
</dbReference>
<dbReference type="AlphaFoldDB" id="A0A290QAY9"/>
<dbReference type="PANTHER" id="PTHR36437:SF2">
    <property type="entry name" value="GLYOXALASE_BLEOMYCIN RESISTANCE PROTEIN_DIOXYGENASE"/>
    <property type="match status" value="1"/>
</dbReference>
<dbReference type="InterPro" id="IPR004360">
    <property type="entry name" value="Glyas_Fos-R_dOase_dom"/>
</dbReference>
<proteinExistence type="predicted"/>
<keyword evidence="3" id="KW-1185">Reference proteome</keyword>
<evidence type="ECO:0000313" key="2">
    <source>
        <dbReference type="EMBL" id="ATC64360.1"/>
    </source>
</evidence>
<dbReference type="KEGG" id="vbh:CMV30_10560"/>